<proteinExistence type="predicted"/>
<gene>
    <name evidence="2" type="ORF">ACFOOQ_17830</name>
</gene>
<accession>A0ABV7VIV5</accession>
<dbReference type="InterPro" id="IPR006531">
    <property type="entry name" value="Gp5/Vgr_OB"/>
</dbReference>
<reference evidence="3" key="1">
    <citation type="journal article" date="2019" name="Int. J. Syst. Evol. Microbiol.">
        <title>The Global Catalogue of Microorganisms (GCM) 10K type strain sequencing project: providing services to taxonomists for standard genome sequencing and annotation.</title>
        <authorList>
            <consortium name="The Broad Institute Genomics Platform"/>
            <consortium name="The Broad Institute Genome Sequencing Center for Infectious Disease"/>
            <person name="Wu L."/>
            <person name="Ma J."/>
        </authorList>
    </citation>
    <scope>NUCLEOTIDE SEQUENCE [LARGE SCALE GENOMIC DNA]</scope>
    <source>
        <strain evidence="3">KCTC 42182</strain>
    </source>
</reference>
<dbReference type="RefSeq" id="WP_379728957.1">
    <property type="nucleotide sequence ID" value="NZ_JBHRYJ010000004.1"/>
</dbReference>
<evidence type="ECO:0000313" key="3">
    <source>
        <dbReference type="Proteomes" id="UP001595711"/>
    </source>
</evidence>
<dbReference type="InterPro" id="IPR037026">
    <property type="entry name" value="Vgr_OB-fold_dom_sf"/>
</dbReference>
<feature type="domain" description="Gp5/Type VI secretion system Vgr protein OB-fold" evidence="1">
    <location>
        <begin position="8"/>
        <end position="81"/>
    </location>
</feature>
<dbReference type="EMBL" id="JBHRYJ010000004">
    <property type="protein sequence ID" value="MFC3677418.1"/>
    <property type="molecule type" value="Genomic_DNA"/>
</dbReference>
<name>A0ABV7VIV5_9PROT</name>
<keyword evidence="3" id="KW-1185">Reference proteome</keyword>
<organism evidence="2 3">
    <name type="scientific">Ferrovibrio xuzhouensis</name>
    <dbReference type="NCBI Taxonomy" id="1576914"/>
    <lineage>
        <taxon>Bacteria</taxon>
        <taxon>Pseudomonadati</taxon>
        <taxon>Pseudomonadota</taxon>
        <taxon>Alphaproteobacteria</taxon>
        <taxon>Rhodospirillales</taxon>
        <taxon>Rhodospirillaceae</taxon>
        <taxon>Ferrovibrio</taxon>
    </lineage>
</organism>
<dbReference type="SUPFAM" id="SSF69255">
    <property type="entry name" value="gp5 N-terminal domain-like"/>
    <property type="match status" value="1"/>
</dbReference>
<protein>
    <submittedName>
        <fullName evidence="2">Phage baseplate assembly protein V</fullName>
    </submittedName>
</protein>
<evidence type="ECO:0000313" key="2">
    <source>
        <dbReference type="EMBL" id="MFC3677418.1"/>
    </source>
</evidence>
<sequence>MTSFFGKYRGKVEQNVDPENQARLLVSCPAVMGNAKNWAMPSVPYAGKNVGFYAMPPVGANVWVEFEAGNIDYPIWSGCFWGKGELPAKAVSPATKFWDTEYISLTLDNRQRKGGTILTVGSPAVSVPIRISAADDGVTISLASVKLQLRKNGIDISLPPGNIGMTSNGLVLKHGGATVALQRVKVSINNGAFEVT</sequence>
<dbReference type="Gene3D" id="2.40.50.230">
    <property type="entry name" value="Gp5 N-terminal domain"/>
    <property type="match status" value="1"/>
</dbReference>
<dbReference type="Proteomes" id="UP001595711">
    <property type="component" value="Unassembled WGS sequence"/>
</dbReference>
<dbReference type="Pfam" id="PF04717">
    <property type="entry name" value="Phage_base_V"/>
    <property type="match status" value="1"/>
</dbReference>
<comment type="caution">
    <text evidence="2">The sequence shown here is derived from an EMBL/GenBank/DDBJ whole genome shotgun (WGS) entry which is preliminary data.</text>
</comment>
<evidence type="ECO:0000259" key="1">
    <source>
        <dbReference type="Pfam" id="PF04717"/>
    </source>
</evidence>